<sequence length="530" mass="59093">MTTSGSHKLLALSVLLSFLFLTTSFGTSSSVHRSFTQCLSFYSITPALIYRPNNMNYSSILEATIGNQRFNSSMTRKPNLIITPLFESHVQDTVICARKSGIQIRVRSGGHDFEGLSYTSDVPFILLDLFNLKAINIDAGRKVAWVQSGATTGELYYRISEKSPTLGFPAAFCTTVGIGGHLSGGGYGYMLRKYGLAADNVIDARIVDVRGRILDKESMGEDLFWAIRGGGGGSFGIVLSWKIRLVDVPPAVTLCAVKKTKEDGAAKIVLKWQEVAHKLPQELFLNAEMTVVNSTKNWNNKTIQASFYSIFLGSIENLKIVMKDRFPELGLESKDCLEMSWIQSVVTIAGYAPNVSPDILLNETQAKGFTKIKSDYAKEPISEIGLEGLWQRLLNQEQTWVTFIPYGGRMSQISESESPFPHRNGNLYKIIYLAGWFKEQDGASEKYIAGVRKLYAYMTPYVSNSPREAYVNYRDLDLGQNSKNGKASYSEASIWGHKYFKNNFKRLVGVKSKADPDNFFRHEQSIPSMA</sequence>
<evidence type="ECO:0000256" key="6">
    <source>
        <dbReference type="ARBA" id="ARBA00023180"/>
    </source>
</evidence>
<evidence type="ECO:0000256" key="3">
    <source>
        <dbReference type="ARBA" id="ARBA00022630"/>
    </source>
</evidence>
<dbReference type="Pfam" id="PF01565">
    <property type="entry name" value="FAD_binding_4"/>
    <property type="match status" value="1"/>
</dbReference>
<dbReference type="AlphaFoldDB" id="A0AAD4S5J9"/>
<comment type="caution">
    <text evidence="9">The sequence shown here is derived from an EMBL/GenBank/DDBJ whole genome shotgun (WGS) entry which is preliminary data.</text>
</comment>
<evidence type="ECO:0000313" key="10">
    <source>
        <dbReference type="Proteomes" id="UP001202328"/>
    </source>
</evidence>
<dbReference type="Proteomes" id="UP001202328">
    <property type="component" value="Unassembled WGS sequence"/>
</dbReference>
<comment type="similarity">
    <text evidence="2">Belongs to the oxygen-dependent FAD-linked oxidoreductase family.</text>
</comment>
<evidence type="ECO:0000256" key="4">
    <source>
        <dbReference type="ARBA" id="ARBA00022729"/>
    </source>
</evidence>
<dbReference type="InterPro" id="IPR016169">
    <property type="entry name" value="FAD-bd_PCMH_sub2"/>
</dbReference>
<accession>A0AAD4S5J9</accession>
<dbReference type="InterPro" id="IPR012951">
    <property type="entry name" value="BBE"/>
</dbReference>
<dbReference type="Gene3D" id="3.30.43.10">
    <property type="entry name" value="Uridine Diphospho-n-acetylenolpyruvylglucosamine Reductase, domain 2"/>
    <property type="match status" value="1"/>
</dbReference>
<dbReference type="InterPro" id="IPR006094">
    <property type="entry name" value="Oxid_FAD_bind_N"/>
</dbReference>
<feature type="signal peptide" evidence="7">
    <location>
        <begin position="1"/>
        <end position="26"/>
    </location>
</feature>
<dbReference type="GO" id="GO:0071949">
    <property type="term" value="F:FAD binding"/>
    <property type="evidence" value="ECO:0007669"/>
    <property type="project" value="InterPro"/>
</dbReference>
<dbReference type="PANTHER" id="PTHR32448">
    <property type="entry name" value="OS08G0158400 PROTEIN"/>
    <property type="match status" value="1"/>
</dbReference>
<reference evidence="9" key="1">
    <citation type="submission" date="2022-04" db="EMBL/GenBank/DDBJ databases">
        <title>A functionally conserved STORR gene fusion in Papaver species that diverged 16.8 million years ago.</title>
        <authorList>
            <person name="Catania T."/>
        </authorList>
    </citation>
    <scope>NUCLEOTIDE SEQUENCE</scope>
    <source>
        <strain evidence="9">S-188037</strain>
    </source>
</reference>
<feature type="chain" id="PRO_5041978981" description="FAD-binding PCMH-type domain-containing protein" evidence="7">
    <location>
        <begin position="27"/>
        <end position="530"/>
    </location>
</feature>
<keyword evidence="4 7" id="KW-0732">Signal</keyword>
<protein>
    <recommendedName>
        <fullName evidence="8">FAD-binding PCMH-type domain-containing protein</fullName>
    </recommendedName>
</protein>
<keyword evidence="6" id="KW-0325">Glycoprotein</keyword>
<dbReference type="GO" id="GO:0016491">
    <property type="term" value="F:oxidoreductase activity"/>
    <property type="evidence" value="ECO:0007669"/>
    <property type="project" value="InterPro"/>
</dbReference>
<dbReference type="InterPro" id="IPR036318">
    <property type="entry name" value="FAD-bd_PCMH-like_sf"/>
</dbReference>
<evidence type="ECO:0000256" key="5">
    <source>
        <dbReference type="ARBA" id="ARBA00022827"/>
    </source>
</evidence>
<dbReference type="Gene3D" id="3.30.465.10">
    <property type="match status" value="1"/>
</dbReference>
<feature type="domain" description="FAD-binding PCMH-type" evidence="8">
    <location>
        <begin position="74"/>
        <end position="248"/>
    </location>
</feature>
<evidence type="ECO:0000259" key="8">
    <source>
        <dbReference type="PROSITE" id="PS51387"/>
    </source>
</evidence>
<keyword evidence="5" id="KW-0274">FAD</keyword>
<organism evidence="9 10">
    <name type="scientific">Papaver atlanticum</name>
    <dbReference type="NCBI Taxonomy" id="357466"/>
    <lineage>
        <taxon>Eukaryota</taxon>
        <taxon>Viridiplantae</taxon>
        <taxon>Streptophyta</taxon>
        <taxon>Embryophyta</taxon>
        <taxon>Tracheophyta</taxon>
        <taxon>Spermatophyta</taxon>
        <taxon>Magnoliopsida</taxon>
        <taxon>Ranunculales</taxon>
        <taxon>Papaveraceae</taxon>
        <taxon>Papaveroideae</taxon>
        <taxon>Papaver</taxon>
    </lineage>
</organism>
<dbReference type="EMBL" id="JAJJMB010014022">
    <property type="protein sequence ID" value="KAI3863670.1"/>
    <property type="molecule type" value="Genomic_DNA"/>
</dbReference>
<dbReference type="SUPFAM" id="SSF56176">
    <property type="entry name" value="FAD-binding/transporter-associated domain-like"/>
    <property type="match status" value="1"/>
</dbReference>
<name>A0AAD4S5J9_9MAGN</name>
<dbReference type="Gene3D" id="3.40.462.20">
    <property type="match status" value="1"/>
</dbReference>
<dbReference type="InterPro" id="IPR016166">
    <property type="entry name" value="FAD-bd_PCMH"/>
</dbReference>
<evidence type="ECO:0000256" key="1">
    <source>
        <dbReference type="ARBA" id="ARBA00001974"/>
    </source>
</evidence>
<evidence type="ECO:0000256" key="2">
    <source>
        <dbReference type="ARBA" id="ARBA00005466"/>
    </source>
</evidence>
<keyword evidence="10" id="KW-1185">Reference proteome</keyword>
<evidence type="ECO:0000256" key="7">
    <source>
        <dbReference type="SAM" id="SignalP"/>
    </source>
</evidence>
<dbReference type="InterPro" id="IPR016167">
    <property type="entry name" value="FAD-bd_PCMH_sub1"/>
</dbReference>
<dbReference type="Pfam" id="PF08031">
    <property type="entry name" value="BBE"/>
    <property type="match status" value="1"/>
</dbReference>
<dbReference type="PROSITE" id="PS51387">
    <property type="entry name" value="FAD_PCMH"/>
    <property type="match status" value="1"/>
</dbReference>
<comment type="cofactor">
    <cofactor evidence="1">
        <name>FAD</name>
        <dbReference type="ChEBI" id="CHEBI:57692"/>
    </cofactor>
</comment>
<evidence type="ECO:0000313" key="9">
    <source>
        <dbReference type="EMBL" id="KAI3863670.1"/>
    </source>
</evidence>
<proteinExistence type="inferred from homology"/>
<gene>
    <name evidence="9" type="ORF">MKW98_031262</name>
</gene>
<keyword evidence="3" id="KW-0285">Flavoprotein</keyword>